<name>A0ABU4VCB0_9PSEU</name>
<gene>
    <name evidence="2" type="ORF">SK854_45535</name>
</gene>
<dbReference type="Gene3D" id="1.10.10.60">
    <property type="entry name" value="Homeodomain-like"/>
    <property type="match status" value="1"/>
</dbReference>
<dbReference type="Pfam" id="PF19575">
    <property type="entry name" value="HTH_58"/>
    <property type="match status" value="1"/>
</dbReference>
<proteinExistence type="predicted"/>
<reference evidence="2 3" key="1">
    <citation type="submission" date="2023-11" db="EMBL/GenBank/DDBJ databases">
        <title>Lentzea sokolovensis, sp. nov., Lentzea kristufkii, sp. nov., and Lentzea miocenensis, sp. nov., rare actinobacteria from Sokolov Coal Basin, Miocene lacustrine sediment, Czech Republic.</title>
        <authorList>
            <person name="Lara A."/>
            <person name="Kotroba L."/>
            <person name="Nouioui I."/>
            <person name="Neumann-Schaal M."/>
            <person name="Mast Y."/>
            <person name="Chronakova A."/>
        </authorList>
    </citation>
    <scope>NUCLEOTIDE SEQUENCE [LARGE SCALE GENOMIC DNA]</scope>
    <source>
        <strain evidence="2 3">BCCO 10_0061</strain>
    </source>
</reference>
<protein>
    <submittedName>
        <fullName evidence="2">Helix-turn-helix domain-containing protein</fullName>
    </submittedName>
</protein>
<keyword evidence="3" id="KW-1185">Reference proteome</keyword>
<feature type="domain" description="Helix-turn-helix" evidence="1">
    <location>
        <begin position="23"/>
        <end position="84"/>
    </location>
</feature>
<organism evidence="2 3">
    <name type="scientific">Lentzea sokolovensis</name>
    <dbReference type="NCBI Taxonomy" id="3095429"/>
    <lineage>
        <taxon>Bacteria</taxon>
        <taxon>Bacillati</taxon>
        <taxon>Actinomycetota</taxon>
        <taxon>Actinomycetes</taxon>
        <taxon>Pseudonocardiales</taxon>
        <taxon>Pseudonocardiaceae</taxon>
        <taxon>Lentzea</taxon>
    </lineage>
</organism>
<sequence length="88" mass="9471">MATTGAVERPTCSYGRRDKVADLKKGARITGATRDKLAADLKKKYEKGASIRALAESTGRSYGFVHRVLSESGVTLRGRGGATRTKKK</sequence>
<dbReference type="EMBL" id="JAXAVU010000017">
    <property type="protein sequence ID" value="MDX8149453.1"/>
    <property type="molecule type" value="Genomic_DNA"/>
</dbReference>
<dbReference type="InterPro" id="IPR045745">
    <property type="entry name" value="HTH_58_Actinobacteria-type"/>
</dbReference>
<evidence type="ECO:0000259" key="1">
    <source>
        <dbReference type="Pfam" id="PF19575"/>
    </source>
</evidence>
<comment type="caution">
    <text evidence="2">The sequence shown here is derived from an EMBL/GenBank/DDBJ whole genome shotgun (WGS) entry which is preliminary data.</text>
</comment>
<accession>A0ABU4VCB0</accession>
<evidence type="ECO:0000313" key="2">
    <source>
        <dbReference type="EMBL" id="MDX8149453.1"/>
    </source>
</evidence>
<evidence type="ECO:0000313" key="3">
    <source>
        <dbReference type="Proteomes" id="UP001285352"/>
    </source>
</evidence>
<dbReference type="Proteomes" id="UP001285352">
    <property type="component" value="Unassembled WGS sequence"/>
</dbReference>